<comment type="caution">
    <text evidence="1">The sequence shown here is derived from an EMBL/GenBank/DDBJ whole genome shotgun (WGS) entry which is preliminary data.</text>
</comment>
<accession>A0ACB5TVL5</accession>
<proteinExistence type="predicted"/>
<protein>
    <submittedName>
        <fullName evidence="1">Unnamed protein product</fullName>
    </submittedName>
</protein>
<evidence type="ECO:0000313" key="2">
    <source>
        <dbReference type="Proteomes" id="UP001165101"/>
    </source>
</evidence>
<sequence length="186" mass="21622">MALVSFTTLAYIRIAFLTLVSYYLIFDPKTVFDYDGVIVLSSAMKLPLLLVNEDSPIYGTIGVVLFMGIISDLVPLLEDNRQYYEAVIPTKLLIFFCLAAYSYLGNYVYLCNSIVFCYSFIEIWFSVLMFSSLKEESQSILKEKLVERNEKLEKFNNGELSEIETEEFKKELENDEYNKIMQEFKN</sequence>
<dbReference type="EMBL" id="BSXV01002431">
    <property type="protein sequence ID" value="GME95720.1"/>
    <property type="molecule type" value="Genomic_DNA"/>
</dbReference>
<name>A0ACB5TVL5_CANBO</name>
<keyword evidence="2" id="KW-1185">Reference proteome</keyword>
<organism evidence="1 2">
    <name type="scientific">Candida boidinii</name>
    <name type="common">Yeast</name>
    <dbReference type="NCBI Taxonomy" id="5477"/>
    <lineage>
        <taxon>Eukaryota</taxon>
        <taxon>Fungi</taxon>
        <taxon>Dikarya</taxon>
        <taxon>Ascomycota</taxon>
        <taxon>Saccharomycotina</taxon>
        <taxon>Pichiomycetes</taxon>
        <taxon>Pichiales</taxon>
        <taxon>Pichiaceae</taxon>
        <taxon>Ogataea</taxon>
        <taxon>Ogataea/Candida clade</taxon>
    </lineage>
</organism>
<reference evidence="1" key="1">
    <citation type="submission" date="2023-04" db="EMBL/GenBank/DDBJ databases">
        <title>Candida boidinii NBRC 1967.</title>
        <authorList>
            <person name="Ichikawa N."/>
            <person name="Sato H."/>
            <person name="Tonouchi N."/>
        </authorList>
    </citation>
    <scope>NUCLEOTIDE SEQUENCE</scope>
    <source>
        <strain evidence="1">NBRC 1967</strain>
    </source>
</reference>
<evidence type="ECO:0000313" key="1">
    <source>
        <dbReference type="EMBL" id="GME95720.1"/>
    </source>
</evidence>
<gene>
    <name evidence="1" type="ORF">Cboi01_000402100</name>
</gene>
<dbReference type="Proteomes" id="UP001165101">
    <property type="component" value="Unassembled WGS sequence"/>
</dbReference>